<organism evidence="1 2">
    <name type="scientific">Kibdelosporangium lantanae</name>
    <dbReference type="NCBI Taxonomy" id="1497396"/>
    <lineage>
        <taxon>Bacteria</taxon>
        <taxon>Bacillati</taxon>
        <taxon>Actinomycetota</taxon>
        <taxon>Actinomycetes</taxon>
        <taxon>Pseudonocardiales</taxon>
        <taxon>Pseudonocardiaceae</taxon>
        <taxon>Kibdelosporangium</taxon>
    </lineage>
</organism>
<evidence type="ECO:0008006" key="3">
    <source>
        <dbReference type="Google" id="ProtNLM"/>
    </source>
</evidence>
<sequence length="81" mass="8427">MSIDASTRSNRVVLTGFGVFSSIGVGAEEFAAGLRAGRSGAKPVTMFSTEGFAHANGCEVQGFEPEQARRVGEHGRRVGLG</sequence>
<reference evidence="2" key="1">
    <citation type="journal article" date="2019" name="Int. J. Syst. Evol. Microbiol.">
        <title>The Global Catalogue of Microorganisms (GCM) 10K type strain sequencing project: providing services to taxonomists for standard genome sequencing and annotation.</title>
        <authorList>
            <consortium name="The Broad Institute Genomics Platform"/>
            <consortium name="The Broad Institute Genome Sequencing Center for Infectious Disease"/>
            <person name="Wu L."/>
            <person name="Ma J."/>
        </authorList>
    </citation>
    <scope>NUCLEOTIDE SEQUENCE [LARGE SCALE GENOMIC DNA]</scope>
    <source>
        <strain evidence="2">JCM 31486</strain>
    </source>
</reference>
<name>A0ABW3M4Y4_9PSEU</name>
<evidence type="ECO:0000313" key="2">
    <source>
        <dbReference type="Proteomes" id="UP001597045"/>
    </source>
</evidence>
<dbReference type="EMBL" id="JBHTIS010000383">
    <property type="protein sequence ID" value="MFD1045696.1"/>
    <property type="molecule type" value="Genomic_DNA"/>
</dbReference>
<dbReference type="InterPro" id="IPR016039">
    <property type="entry name" value="Thiolase-like"/>
</dbReference>
<protein>
    <recommendedName>
        <fullName evidence="3">Beta-ketoacyl-[acyl-carrier-protein] synthase family protein</fullName>
    </recommendedName>
</protein>
<feature type="non-terminal residue" evidence="1">
    <location>
        <position position="81"/>
    </location>
</feature>
<gene>
    <name evidence="1" type="ORF">ACFQ1S_09020</name>
</gene>
<accession>A0ABW3M4Y4</accession>
<evidence type="ECO:0000313" key="1">
    <source>
        <dbReference type="EMBL" id="MFD1045696.1"/>
    </source>
</evidence>
<dbReference type="Gene3D" id="3.40.47.10">
    <property type="match status" value="1"/>
</dbReference>
<comment type="caution">
    <text evidence="1">The sequence shown here is derived from an EMBL/GenBank/DDBJ whole genome shotgun (WGS) entry which is preliminary data.</text>
</comment>
<dbReference type="Proteomes" id="UP001597045">
    <property type="component" value="Unassembled WGS sequence"/>
</dbReference>
<keyword evidence="2" id="KW-1185">Reference proteome</keyword>
<proteinExistence type="predicted"/>
<dbReference type="SUPFAM" id="SSF53901">
    <property type="entry name" value="Thiolase-like"/>
    <property type="match status" value="1"/>
</dbReference>